<protein>
    <submittedName>
        <fullName evidence="6">AraC family transcriptional regulator</fullName>
    </submittedName>
</protein>
<dbReference type="PROSITE" id="PS00041">
    <property type="entry name" value="HTH_ARAC_FAMILY_1"/>
    <property type="match status" value="1"/>
</dbReference>
<accession>A0ABU7LRB5</accession>
<proteinExistence type="predicted"/>
<dbReference type="PROSITE" id="PS01124">
    <property type="entry name" value="HTH_ARAC_FAMILY_2"/>
    <property type="match status" value="1"/>
</dbReference>
<keyword evidence="4" id="KW-0804">Transcription</keyword>
<dbReference type="InterPro" id="IPR037923">
    <property type="entry name" value="HTH-like"/>
</dbReference>
<dbReference type="PANTHER" id="PTHR46796">
    <property type="entry name" value="HTH-TYPE TRANSCRIPTIONAL ACTIVATOR RHAS-RELATED"/>
    <property type="match status" value="1"/>
</dbReference>
<dbReference type="InterPro" id="IPR003313">
    <property type="entry name" value="AraC-bd"/>
</dbReference>
<dbReference type="SUPFAM" id="SSF51215">
    <property type="entry name" value="Regulatory protein AraC"/>
    <property type="match status" value="1"/>
</dbReference>
<comment type="caution">
    <text evidence="6">The sequence shown here is derived from an EMBL/GenBank/DDBJ whole genome shotgun (WGS) entry which is preliminary data.</text>
</comment>
<dbReference type="Pfam" id="PF12833">
    <property type="entry name" value="HTH_18"/>
    <property type="match status" value="1"/>
</dbReference>
<dbReference type="EMBL" id="JAZDRP010000004">
    <property type="protein sequence ID" value="MEE2526460.1"/>
    <property type="molecule type" value="Genomic_DNA"/>
</dbReference>
<dbReference type="PANTHER" id="PTHR46796:SF2">
    <property type="entry name" value="TRANSCRIPTIONAL REGULATORY PROTEIN"/>
    <property type="match status" value="1"/>
</dbReference>
<dbReference type="SMART" id="SM00342">
    <property type="entry name" value="HTH_ARAC"/>
    <property type="match status" value="1"/>
</dbReference>
<name>A0ABU7LRB5_9PROT</name>
<dbReference type="InterPro" id="IPR018062">
    <property type="entry name" value="HTH_AraC-typ_CS"/>
</dbReference>
<gene>
    <name evidence="6" type="ORF">V0U79_08780</name>
</gene>
<dbReference type="Gene3D" id="1.10.10.60">
    <property type="entry name" value="Homeodomain-like"/>
    <property type="match status" value="1"/>
</dbReference>
<evidence type="ECO:0000256" key="3">
    <source>
        <dbReference type="ARBA" id="ARBA00023159"/>
    </source>
</evidence>
<evidence type="ECO:0000313" key="6">
    <source>
        <dbReference type="EMBL" id="MEE2526460.1"/>
    </source>
</evidence>
<dbReference type="SUPFAM" id="SSF46689">
    <property type="entry name" value="Homeodomain-like"/>
    <property type="match status" value="1"/>
</dbReference>
<dbReference type="InterPro" id="IPR050204">
    <property type="entry name" value="AraC_XylS_family_regulators"/>
</dbReference>
<keyword evidence="2" id="KW-0238">DNA-binding</keyword>
<evidence type="ECO:0000256" key="2">
    <source>
        <dbReference type="ARBA" id="ARBA00023125"/>
    </source>
</evidence>
<reference evidence="6 7" key="1">
    <citation type="submission" date="2024-01" db="EMBL/GenBank/DDBJ databases">
        <title>Hyphobacterium bacterium isolated from marine sediment.</title>
        <authorList>
            <person name="Zhao S."/>
        </authorList>
    </citation>
    <scope>NUCLEOTIDE SEQUENCE [LARGE SCALE GENOMIC DNA]</scope>
    <source>
        <strain evidence="7">HN65</strain>
    </source>
</reference>
<dbReference type="InterPro" id="IPR018060">
    <property type="entry name" value="HTH_AraC"/>
</dbReference>
<evidence type="ECO:0000256" key="4">
    <source>
        <dbReference type="ARBA" id="ARBA00023163"/>
    </source>
</evidence>
<dbReference type="RefSeq" id="WP_330199123.1">
    <property type="nucleotide sequence ID" value="NZ_JAZDRP010000004.1"/>
</dbReference>
<keyword evidence="3" id="KW-0010">Activator</keyword>
<dbReference type="InterPro" id="IPR009057">
    <property type="entry name" value="Homeodomain-like_sf"/>
</dbReference>
<keyword evidence="7" id="KW-1185">Reference proteome</keyword>
<evidence type="ECO:0000313" key="7">
    <source>
        <dbReference type="Proteomes" id="UP001354971"/>
    </source>
</evidence>
<organism evidence="6 7">
    <name type="scientific">Hyphobacterium lacteum</name>
    <dbReference type="NCBI Taxonomy" id="3116575"/>
    <lineage>
        <taxon>Bacteria</taxon>
        <taxon>Pseudomonadati</taxon>
        <taxon>Pseudomonadota</taxon>
        <taxon>Alphaproteobacteria</taxon>
        <taxon>Maricaulales</taxon>
        <taxon>Maricaulaceae</taxon>
        <taxon>Hyphobacterium</taxon>
    </lineage>
</organism>
<feature type="domain" description="HTH araC/xylS-type" evidence="5">
    <location>
        <begin position="159"/>
        <end position="256"/>
    </location>
</feature>
<evidence type="ECO:0000259" key="5">
    <source>
        <dbReference type="PROSITE" id="PS01124"/>
    </source>
</evidence>
<dbReference type="Proteomes" id="UP001354971">
    <property type="component" value="Unassembled WGS sequence"/>
</dbReference>
<sequence length="258" mass="28545">MAEHTASPEVERIEMIVREQSYAPHRHDTYVFALTLSGAQCFNYRGEGRVSLPGQLVVLHPDEKHDGRAGTDDGFRYRGISIDPARLRPALGRQPLPFIKDGITRDRRLVSIIASLVDDLDTPLDTDAFDDAMTALADALCAAAGSPRQPAIADVEAARRARAMILEACSQPVSMAELEAGTGQNRWQLSRDFTALYGTSPYRFGQLRRLDRARKRLRNGSGLADAAYAEGFADQSHLSRQFKNAYGVTPRQWQKMAA</sequence>
<evidence type="ECO:0000256" key="1">
    <source>
        <dbReference type="ARBA" id="ARBA00023015"/>
    </source>
</evidence>
<dbReference type="Pfam" id="PF02311">
    <property type="entry name" value="AraC_binding"/>
    <property type="match status" value="1"/>
</dbReference>
<keyword evidence="1" id="KW-0805">Transcription regulation</keyword>